<name>A0A8H6Z4P8_9AGAR</name>
<organism evidence="4 5">
    <name type="scientific">Mycena venus</name>
    <dbReference type="NCBI Taxonomy" id="2733690"/>
    <lineage>
        <taxon>Eukaryota</taxon>
        <taxon>Fungi</taxon>
        <taxon>Dikarya</taxon>
        <taxon>Basidiomycota</taxon>
        <taxon>Agaricomycotina</taxon>
        <taxon>Agaricomycetes</taxon>
        <taxon>Agaricomycetidae</taxon>
        <taxon>Agaricales</taxon>
        <taxon>Marasmiineae</taxon>
        <taxon>Mycenaceae</taxon>
        <taxon>Mycena</taxon>
    </lineage>
</organism>
<accession>A0A8H6Z4P8</accession>
<keyword evidence="2" id="KW-0732">Signal</keyword>
<proteinExistence type="predicted"/>
<keyword evidence="5" id="KW-1185">Reference proteome</keyword>
<feature type="chain" id="PRO_5034804104" description="DUF6589 domain-containing protein" evidence="2">
    <location>
        <begin position="19"/>
        <end position="281"/>
    </location>
</feature>
<evidence type="ECO:0000313" key="5">
    <source>
        <dbReference type="Proteomes" id="UP000620124"/>
    </source>
</evidence>
<reference evidence="4" key="1">
    <citation type="submission" date="2020-05" db="EMBL/GenBank/DDBJ databases">
        <title>Mycena genomes resolve the evolution of fungal bioluminescence.</title>
        <authorList>
            <person name="Tsai I.J."/>
        </authorList>
    </citation>
    <scope>NUCLEOTIDE SEQUENCE</scope>
    <source>
        <strain evidence="4">CCC161011</strain>
    </source>
</reference>
<feature type="domain" description="DUF6589" evidence="3">
    <location>
        <begin position="1"/>
        <end position="94"/>
    </location>
</feature>
<dbReference type="Pfam" id="PF20231">
    <property type="entry name" value="DUF6589"/>
    <property type="match status" value="1"/>
</dbReference>
<gene>
    <name evidence="4" type="ORF">MVEN_00087500</name>
</gene>
<sequence length="281" mass="31331">MLHVLHNLICVWTAELRGIVLQNWLANPQGKFNSFVEIDLVQEHLNFWIKKIYKADGAGHSWDWLALVSPFVDILRQLATRMNVELGTRQGSMHATPDLGDDIAALMASLDEHEVYVEKEGRVLDDDEKPAPDVISVGMAALSHGTSTTPLAEFNQQFDILRERRRLTPVADLLGLINTSGIPQPPATVNTDIPAVDASVEADENDEFADLPDLEPPADSDEEEEEEAGAEEEEDLFAESPTLTRFDEGDVELDMDDIPEWYLDEDDEEYVDTDSDGDLDA</sequence>
<dbReference type="AlphaFoldDB" id="A0A8H6Z4P8"/>
<evidence type="ECO:0000313" key="4">
    <source>
        <dbReference type="EMBL" id="KAF7372278.1"/>
    </source>
</evidence>
<evidence type="ECO:0000256" key="2">
    <source>
        <dbReference type="SAM" id="SignalP"/>
    </source>
</evidence>
<dbReference type="Proteomes" id="UP000620124">
    <property type="component" value="Unassembled WGS sequence"/>
</dbReference>
<dbReference type="EMBL" id="JACAZI010000001">
    <property type="protein sequence ID" value="KAF7372278.1"/>
    <property type="molecule type" value="Genomic_DNA"/>
</dbReference>
<protein>
    <recommendedName>
        <fullName evidence="3">DUF6589 domain-containing protein</fullName>
    </recommendedName>
</protein>
<dbReference type="InterPro" id="IPR046496">
    <property type="entry name" value="DUF6589"/>
</dbReference>
<feature type="compositionally biased region" description="Acidic residues" evidence="1">
    <location>
        <begin position="208"/>
        <end position="237"/>
    </location>
</feature>
<evidence type="ECO:0000259" key="3">
    <source>
        <dbReference type="Pfam" id="PF20231"/>
    </source>
</evidence>
<dbReference type="OrthoDB" id="2496395at2759"/>
<feature type="signal peptide" evidence="2">
    <location>
        <begin position="1"/>
        <end position="18"/>
    </location>
</feature>
<evidence type="ECO:0000256" key="1">
    <source>
        <dbReference type="SAM" id="MobiDB-lite"/>
    </source>
</evidence>
<comment type="caution">
    <text evidence="4">The sequence shown here is derived from an EMBL/GenBank/DDBJ whole genome shotgun (WGS) entry which is preliminary data.</text>
</comment>
<feature type="region of interest" description="Disordered" evidence="1">
    <location>
        <begin position="208"/>
        <end position="281"/>
    </location>
</feature>
<feature type="compositionally biased region" description="Acidic residues" evidence="1">
    <location>
        <begin position="249"/>
        <end position="281"/>
    </location>
</feature>